<reference evidence="4" key="1">
    <citation type="submission" date="2021-01" db="EMBL/GenBank/DDBJ databases">
        <authorList>
            <person name="Corre E."/>
            <person name="Pelletier E."/>
            <person name="Niang G."/>
            <person name="Scheremetjew M."/>
            <person name="Finn R."/>
            <person name="Kale V."/>
            <person name="Holt S."/>
            <person name="Cochrane G."/>
            <person name="Meng A."/>
            <person name="Brown T."/>
            <person name="Cohen L."/>
        </authorList>
    </citation>
    <scope>NUCLEOTIDE SEQUENCE</scope>
    <source>
        <strain evidence="4">MM31A-1</strain>
    </source>
</reference>
<proteinExistence type="predicted"/>
<gene>
    <name evidence="4" type="ORF">CDEB00056_LOCUS19982</name>
</gene>
<keyword evidence="1" id="KW-0378">Hydrolase</keyword>
<sequence>MIGKSAIYAIALAVMVAVSLTISPEEPFQSPLVAKTKAVEYIGGDGKTTLRGHWYYSNKSSKSSQSSSSPIIIMAHGFGLTQDQGLQSYVQAFQQAGMNAFTFDYATFGQSDGLPRHQISPFDHVADLRATIDMITTKNENKSSTDVDVDVDVDATRIGLWGTSLAGGHVLQYSSDQTHINSAVRAVVSQVPHLASGMESVVIPSLTSGNPLDAIKGLGYFALGLIKWSLYTLFLNKPAYYPMVGLPGSAAMMQNPGDYSGYLKLAQQTEMPKSTAASTAASTGTNADGWVNAAIVVGGLKVVLQYRPLSHVESIVTPTLLIAAQDDTLCPAKYVKKAHALIAGSEYYEVGSSNNHAHGGHFDIYGGKELQDSLEREVAFFQKHLL</sequence>
<protein>
    <recommendedName>
        <fullName evidence="3">Serine aminopeptidase S33 domain-containing protein</fullName>
    </recommendedName>
</protein>
<dbReference type="Pfam" id="PF12146">
    <property type="entry name" value="Hydrolase_4"/>
    <property type="match status" value="1"/>
</dbReference>
<name>A0A7S3VE21_9STRA</name>
<feature type="domain" description="Serine aminopeptidase S33" evidence="3">
    <location>
        <begin position="70"/>
        <end position="157"/>
    </location>
</feature>
<evidence type="ECO:0000256" key="2">
    <source>
        <dbReference type="SAM" id="SignalP"/>
    </source>
</evidence>
<dbReference type="PANTHER" id="PTHR22946:SF9">
    <property type="entry name" value="POLYKETIDE TRANSFERASE AF380"/>
    <property type="match status" value="1"/>
</dbReference>
<dbReference type="InterPro" id="IPR022742">
    <property type="entry name" value="Hydrolase_4"/>
</dbReference>
<evidence type="ECO:0000256" key="1">
    <source>
        <dbReference type="ARBA" id="ARBA00022801"/>
    </source>
</evidence>
<dbReference type="PANTHER" id="PTHR22946">
    <property type="entry name" value="DIENELACTONE HYDROLASE DOMAIN-CONTAINING PROTEIN-RELATED"/>
    <property type="match status" value="1"/>
</dbReference>
<dbReference type="AlphaFoldDB" id="A0A7S3VE21"/>
<evidence type="ECO:0000259" key="3">
    <source>
        <dbReference type="Pfam" id="PF12146"/>
    </source>
</evidence>
<accession>A0A7S3VE21</accession>
<dbReference type="GO" id="GO:0016788">
    <property type="term" value="F:hydrolase activity, acting on ester bonds"/>
    <property type="evidence" value="ECO:0007669"/>
    <property type="project" value="UniProtKB-ARBA"/>
</dbReference>
<dbReference type="InterPro" id="IPR029058">
    <property type="entry name" value="AB_hydrolase_fold"/>
</dbReference>
<evidence type="ECO:0000313" key="4">
    <source>
        <dbReference type="EMBL" id="CAE0475129.1"/>
    </source>
</evidence>
<dbReference type="Gene3D" id="3.40.50.1820">
    <property type="entry name" value="alpha/beta hydrolase"/>
    <property type="match status" value="2"/>
</dbReference>
<keyword evidence="2" id="KW-0732">Signal</keyword>
<dbReference type="EMBL" id="HBIO01026027">
    <property type="protein sequence ID" value="CAE0475129.1"/>
    <property type="molecule type" value="Transcribed_RNA"/>
</dbReference>
<feature type="signal peptide" evidence="2">
    <location>
        <begin position="1"/>
        <end position="21"/>
    </location>
</feature>
<feature type="chain" id="PRO_5031060792" description="Serine aminopeptidase S33 domain-containing protein" evidence="2">
    <location>
        <begin position="22"/>
        <end position="386"/>
    </location>
</feature>
<dbReference type="InterPro" id="IPR050261">
    <property type="entry name" value="FrsA_esterase"/>
</dbReference>
<dbReference type="SUPFAM" id="SSF53474">
    <property type="entry name" value="alpha/beta-Hydrolases"/>
    <property type="match status" value="1"/>
</dbReference>
<organism evidence="4">
    <name type="scientific">Chaetoceros debilis</name>
    <dbReference type="NCBI Taxonomy" id="122233"/>
    <lineage>
        <taxon>Eukaryota</taxon>
        <taxon>Sar</taxon>
        <taxon>Stramenopiles</taxon>
        <taxon>Ochrophyta</taxon>
        <taxon>Bacillariophyta</taxon>
        <taxon>Coscinodiscophyceae</taxon>
        <taxon>Chaetocerotophycidae</taxon>
        <taxon>Chaetocerotales</taxon>
        <taxon>Chaetocerotaceae</taxon>
        <taxon>Chaetoceros</taxon>
    </lineage>
</organism>